<dbReference type="OrthoDB" id="9812708at2"/>
<feature type="signal peptide" evidence="1">
    <location>
        <begin position="1"/>
        <end position="23"/>
    </location>
</feature>
<evidence type="ECO:0000313" key="2">
    <source>
        <dbReference type="EMBL" id="KAA6439207.1"/>
    </source>
</evidence>
<dbReference type="AlphaFoldDB" id="A0A5M8QSG9"/>
<name>A0A5M8QSG9_9BACT</name>
<organism evidence="2 3">
    <name type="scientific">Dyadobacter flavalbus</name>
    <dbReference type="NCBI Taxonomy" id="2579942"/>
    <lineage>
        <taxon>Bacteria</taxon>
        <taxon>Pseudomonadati</taxon>
        <taxon>Bacteroidota</taxon>
        <taxon>Cytophagia</taxon>
        <taxon>Cytophagales</taxon>
        <taxon>Spirosomataceae</taxon>
        <taxon>Dyadobacter</taxon>
    </lineage>
</organism>
<dbReference type="RefSeq" id="WP_139012458.1">
    <property type="nucleotide sequence ID" value="NZ_VBSN01000038.1"/>
</dbReference>
<comment type="caution">
    <text evidence="2">The sequence shown here is derived from an EMBL/GenBank/DDBJ whole genome shotgun (WGS) entry which is preliminary data.</text>
</comment>
<dbReference type="EMBL" id="VBSN01000038">
    <property type="protein sequence ID" value="KAA6439207.1"/>
    <property type="molecule type" value="Genomic_DNA"/>
</dbReference>
<keyword evidence="1" id="KW-0732">Signal</keyword>
<keyword evidence="3" id="KW-1185">Reference proteome</keyword>
<proteinExistence type="predicted"/>
<feature type="chain" id="PRO_5024361221" evidence="1">
    <location>
        <begin position="24"/>
        <end position="215"/>
    </location>
</feature>
<evidence type="ECO:0000313" key="3">
    <source>
        <dbReference type="Proteomes" id="UP000323994"/>
    </source>
</evidence>
<dbReference type="Proteomes" id="UP000323994">
    <property type="component" value="Unassembled WGS sequence"/>
</dbReference>
<reference evidence="2 3" key="1">
    <citation type="submission" date="2019-05" db="EMBL/GenBank/DDBJ databases">
        <authorList>
            <person name="Qu J.-H."/>
        </authorList>
    </citation>
    <scope>NUCLEOTIDE SEQUENCE [LARGE SCALE GENOMIC DNA]</scope>
    <source>
        <strain evidence="2 3">NS28</strain>
    </source>
</reference>
<gene>
    <name evidence="2" type="ORF">FEM33_13080</name>
</gene>
<protein>
    <submittedName>
        <fullName evidence="2">Uncharacterized protein</fullName>
    </submittedName>
</protein>
<evidence type="ECO:0000256" key="1">
    <source>
        <dbReference type="SAM" id="SignalP"/>
    </source>
</evidence>
<accession>A0A5M8QSG9</accession>
<sequence length="215" mass="24239">MQFIIKLYLALGLAAMLSPNAFSQISTDSIAGEYHLQDVMETASAVLLKPDSTFELFFSYGSVDRKGSGKWQFDKGKIILNSSPKPYADLKLVSSKAKSGEYTTVRIRHPNKQILPYFEVLAKSPDGDQFGKMDAKGYVKLPKVKAGNLEVFFSFTPERYSAFQVNPEDNYFVFQVEPWIMEIFVKDMALTVHENGLVGSHPLLRGNSLFYRKVN</sequence>